<evidence type="ECO:0000256" key="3">
    <source>
        <dbReference type="ARBA" id="ARBA00022741"/>
    </source>
</evidence>
<organism evidence="9 10">
    <name type="scientific">Monosiga brevicollis</name>
    <name type="common">Choanoflagellate</name>
    <dbReference type="NCBI Taxonomy" id="81824"/>
    <lineage>
        <taxon>Eukaryota</taxon>
        <taxon>Choanoflagellata</taxon>
        <taxon>Craspedida</taxon>
        <taxon>Salpingoecidae</taxon>
        <taxon>Monosiga</taxon>
    </lineage>
</organism>
<keyword evidence="6" id="KW-0539">Nucleus</keyword>
<keyword evidence="10" id="KW-1185">Reference proteome</keyword>
<reference evidence="9 10" key="1">
    <citation type="journal article" date="2008" name="Nature">
        <title>The genome of the choanoflagellate Monosiga brevicollis and the origin of metazoans.</title>
        <authorList>
            <consortium name="JGI Sequencing"/>
            <person name="King N."/>
            <person name="Westbrook M.J."/>
            <person name="Young S.L."/>
            <person name="Kuo A."/>
            <person name="Abedin M."/>
            <person name="Chapman J."/>
            <person name="Fairclough S."/>
            <person name="Hellsten U."/>
            <person name="Isogai Y."/>
            <person name="Letunic I."/>
            <person name="Marr M."/>
            <person name="Pincus D."/>
            <person name="Putnam N."/>
            <person name="Rokas A."/>
            <person name="Wright K.J."/>
            <person name="Zuzow R."/>
            <person name="Dirks W."/>
            <person name="Good M."/>
            <person name="Goodstein D."/>
            <person name="Lemons D."/>
            <person name="Li W."/>
            <person name="Lyons J.B."/>
            <person name="Morris A."/>
            <person name="Nichols S."/>
            <person name="Richter D.J."/>
            <person name="Salamov A."/>
            <person name="Bork P."/>
            <person name="Lim W.A."/>
            <person name="Manning G."/>
            <person name="Miller W.T."/>
            <person name="McGinnis W."/>
            <person name="Shapiro H."/>
            <person name="Tjian R."/>
            <person name="Grigoriev I.V."/>
            <person name="Rokhsar D."/>
        </authorList>
    </citation>
    <scope>NUCLEOTIDE SEQUENCE [LARGE SCALE GENOMIC DNA]</scope>
    <source>
        <strain evidence="10">MX1 / ATCC 50154</strain>
    </source>
</reference>
<dbReference type="eggNOG" id="KOG1970">
    <property type="taxonomic scope" value="Eukaryota"/>
</dbReference>
<feature type="compositionally biased region" description="Acidic residues" evidence="8">
    <location>
        <begin position="165"/>
        <end position="175"/>
    </location>
</feature>
<evidence type="ECO:0000256" key="7">
    <source>
        <dbReference type="ARBA" id="ARBA00023306"/>
    </source>
</evidence>
<sequence>MAPTLVLTGPAGCGKTAVVRHLAAQHQLEVTEWINNVKAEFGSSPEDRELSVYESQRTTFERFLLRAPRYTNLTASAEANASKRRLILIELTDAQVEALAQQAGGDIRSALSTLALLNLQSDDDKPQLSFRGGAPRLKRPKRASPPTTIAAAMSERAAPLRDSDLVELDEDDDMGSADQRGGSKVGPAPHRNVEVKDDGLQRPSTLAMDDDPIEDSEED</sequence>
<accession>A9UQT3</accession>
<feature type="compositionally biased region" description="Basic and acidic residues" evidence="8">
    <location>
        <begin position="191"/>
        <end position="200"/>
    </location>
</feature>
<dbReference type="InParanoid" id="A9UQT3"/>
<keyword evidence="3" id="KW-0547">Nucleotide-binding</keyword>
<dbReference type="SUPFAM" id="SSF52540">
    <property type="entry name" value="P-loop containing nucleoside triphosphate hydrolases"/>
    <property type="match status" value="1"/>
</dbReference>
<keyword evidence="4" id="KW-0227">DNA damage</keyword>
<proteinExistence type="inferred from homology"/>
<gene>
    <name evidence="9" type="ORF">MONBRDRAFT_5377</name>
</gene>
<evidence type="ECO:0000256" key="5">
    <source>
        <dbReference type="ARBA" id="ARBA00022840"/>
    </source>
</evidence>
<dbReference type="InterPro" id="IPR004582">
    <property type="entry name" value="Checkpoint_prot_Rad17_Rad24"/>
</dbReference>
<dbReference type="GO" id="GO:0005634">
    <property type="term" value="C:nucleus"/>
    <property type="evidence" value="ECO:0007669"/>
    <property type="project" value="UniProtKB-SubCell"/>
</dbReference>
<keyword evidence="5" id="KW-0067">ATP-binding</keyword>
<comment type="subcellular location">
    <subcellularLocation>
        <location evidence="1">Nucleus</location>
    </subcellularLocation>
</comment>
<evidence type="ECO:0000256" key="8">
    <source>
        <dbReference type="SAM" id="MobiDB-lite"/>
    </source>
</evidence>
<dbReference type="InterPro" id="IPR027417">
    <property type="entry name" value="P-loop_NTPase"/>
</dbReference>
<dbReference type="Gene3D" id="3.40.50.300">
    <property type="entry name" value="P-loop containing nucleotide triphosphate hydrolases"/>
    <property type="match status" value="1"/>
</dbReference>
<dbReference type="PANTHER" id="PTHR12172:SF0">
    <property type="entry name" value="CELL CYCLE CHECKPOINT PROTEIN RAD17"/>
    <property type="match status" value="1"/>
</dbReference>
<dbReference type="GO" id="GO:0006281">
    <property type="term" value="P:DNA repair"/>
    <property type="evidence" value="ECO:0007669"/>
    <property type="project" value="InterPro"/>
</dbReference>
<evidence type="ECO:0000313" key="10">
    <source>
        <dbReference type="Proteomes" id="UP000001357"/>
    </source>
</evidence>
<dbReference type="STRING" id="81824.A9UQT3"/>
<name>A9UQT3_MONBE</name>
<dbReference type="RefSeq" id="XP_001742415.1">
    <property type="nucleotide sequence ID" value="XM_001742363.1"/>
</dbReference>
<evidence type="ECO:0000256" key="1">
    <source>
        <dbReference type="ARBA" id="ARBA00004123"/>
    </source>
</evidence>
<dbReference type="PANTHER" id="PTHR12172">
    <property type="entry name" value="CELL CYCLE CHECKPOINT PROTEIN RAD17"/>
    <property type="match status" value="1"/>
</dbReference>
<dbReference type="EMBL" id="CH991543">
    <property type="protein sequence ID" value="EDQ92653.1"/>
    <property type="molecule type" value="Genomic_DNA"/>
</dbReference>
<dbReference type="GeneID" id="5888163"/>
<dbReference type="Pfam" id="PF03215">
    <property type="entry name" value="Rad17"/>
    <property type="match status" value="1"/>
</dbReference>
<dbReference type="KEGG" id="mbr:MONBRDRAFT_5377"/>
<protein>
    <submittedName>
        <fullName evidence="9">Uncharacterized protein</fullName>
    </submittedName>
</protein>
<keyword evidence="7" id="KW-0131">Cell cycle</keyword>
<evidence type="ECO:0000256" key="2">
    <source>
        <dbReference type="ARBA" id="ARBA00006168"/>
    </source>
</evidence>
<evidence type="ECO:0000256" key="6">
    <source>
        <dbReference type="ARBA" id="ARBA00023242"/>
    </source>
</evidence>
<dbReference type="GO" id="GO:0005524">
    <property type="term" value="F:ATP binding"/>
    <property type="evidence" value="ECO:0007669"/>
    <property type="project" value="UniProtKB-KW"/>
</dbReference>
<evidence type="ECO:0000313" key="9">
    <source>
        <dbReference type="EMBL" id="EDQ92653.1"/>
    </source>
</evidence>
<evidence type="ECO:0000256" key="4">
    <source>
        <dbReference type="ARBA" id="ARBA00022763"/>
    </source>
</evidence>
<comment type="similarity">
    <text evidence="2">Belongs to the rad17/RAD24 family.</text>
</comment>
<feature type="region of interest" description="Disordered" evidence="8">
    <location>
        <begin position="123"/>
        <end position="219"/>
    </location>
</feature>
<feature type="compositionally biased region" description="Acidic residues" evidence="8">
    <location>
        <begin position="208"/>
        <end position="219"/>
    </location>
</feature>
<dbReference type="AlphaFoldDB" id="A9UQT3"/>
<dbReference type="Proteomes" id="UP000001357">
    <property type="component" value="Unassembled WGS sequence"/>
</dbReference>